<gene>
    <name evidence="2" type="ORF">QBC38DRAFT_505368</name>
</gene>
<feature type="region of interest" description="Disordered" evidence="1">
    <location>
        <begin position="40"/>
        <end position="109"/>
    </location>
</feature>
<accession>A0AAN6YN88</accession>
<protein>
    <submittedName>
        <fullName evidence="2">Uncharacterized protein</fullName>
    </submittedName>
</protein>
<evidence type="ECO:0000256" key="1">
    <source>
        <dbReference type="SAM" id="MobiDB-lite"/>
    </source>
</evidence>
<evidence type="ECO:0000313" key="3">
    <source>
        <dbReference type="Proteomes" id="UP001301958"/>
    </source>
</evidence>
<reference evidence="2" key="2">
    <citation type="submission" date="2023-05" db="EMBL/GenBank/DDBJ databases">
        <authorList>
            <consortium name="Lawrence Berkeley National Laboratory"/>
            <person name="Steindorff A."/>
            <person name="Hensen N."/>
            <person name="Bonometti L."/>
            <person name="Westerberg I."/>
            <person name="Brannstrom I.O."/>
            <person name="Guillou S."/>
            <person name="Cros-Aarteil S."/>
            <person name="Calhoun S."/>
            <person name="Haridas S."/>
            <person name="Kuo A."/>
            <person name="Mondo S."/>
            <person name="Pangilinan J."/>
            <person name="Riley R."/>
            <person name="Labutti K."/>
            <person name="Andreopoulos B."/>
            <person name="Lipzen A."/>
            <person name="Chen C."/>
            <person name="Yanf M."/>
            <person name="Daum C."/>
            <person name="Ng V."/>
            <person name="Clum A."/>
            <person name="Ohm R."/>
            <person name="Martin F."/>
            <person name="Silar P."/>
            <person name="Natvig D."/>
            <person name="Lalanne C."/>
            <person name="Gautier V."/>
            <person name="Ament-Velasquez S.L."/>
            <person name="Kruys A."/>
            <person name="Hutchinson M.I."/>
            <person name="Powell A.J."/>
            <person name="Barry K."/>
            <person name="Miller A.N."/>
            <person name="Grigoriev I.V."/>
            <person name="Debuchy R."/>
            <person name="Gladieux P."/>
            <person name="Thoren M.H."/>
            <person name="Johannesson H."/>
        </authorList>
    </citation>
    <scope>NUCLEOTIDE SEQUENCE</scope>
    <source>
        <strain evidence="2">CBS 990.96</strain>
    </source>
</reference>
<dbReference type="Proteomes" id="UP001301958">
    <property type="component" value="Unassembled WGS sequence"/>
</dbReference>
<feature type="compositionally biased region" description="Basic and acidic residues" evidence="1">
    <location>
        <begin position="49"/>
        <end position="80"/>
    </location>
</feature>
<reference evidence="2" key="1">
    <citation type="journal article" date="2023" name="Mol. Phylogenet. Evol.">
        <title>Genome-scale phylogeny and comparative genomics of the fungal order Sordariales.</title>
        <authorList>
            <person name="Hensen N."/>
            <person name="Bonometti L."/>
            <person name="Westerberg I."/>
            <person name="Brannstrom I.O."/>
            <person name="Guillou S."/>
            <person name="Cros-Aarteil S."/>
            <person name="Calhoun S."/>
            <person name="Haridas S."/>
            <person name="Kuo A."/>
            <person name="Mondo S."/>
            <person name="Pangilinan J."/>
            <person name="Riley R."/>
            <person name="LaButti K."/>
            <person name="Andreopoulos B."/>
            <person name="Lipzen A."/>
            <person name="Chen C."/>
            <person name="Yan M."/>
            <person name="Daum C."/>
            <person name="Ng V."/>
            <person name="Clum A."/>
            <person name="Steindorff A."/>
            <person name="Ohm R.A."/>
            <person name="Martin F."/>
            <person name="Silar P."/>
            <person name="Natvig D.O."/>
            <person name="Lalanne C."/>
            <person name="Gautier V."/>
            <person name="Ament-Velasquez S.L."/>
            <person name="Kruys A."/>
            <person name="Hutchinson M.I."/>
            <person name="Powell A.J."/>
            <person name="Barry K."/>
            <person name="Miller A.N."/>
            <person name="Grigoriev I.V."/>
            <person name="Debuchy R."/>
            <person name="Gladieux P."/>
            <person name="Hiltunen Thoren M."/>
            <person name="Johannesson H."/>
        </authorList>
    </citation>
    <scope>NUCLEOTIDE SEQUENCE</scope>
    <source>
        <strain evidence="2">CBS 990.96</strain>
    </source>
</reference>
<evidence type="ECO:0000313" key="2">
    <source>
        <dbReference type="EMBL" id="KAK4220880.1"/>
    </source>
</evidence>
<proteinExistence type="predicted"/>
<dbReference type="AlphaFoldDB" id="A0AAN6YN88"/>
<keyword evidence="3" id="KW-1185">Reference proteome</keyword>
<sequence length="161" mass="18934">MILGYPWLKKYNPDIDWENGHLNSRLDTRWVKRAELDRAARCPEGQESPCEHSRHTSHDEPMSTDRGSTKEGPSHPRETEGWVMYVRPEKLKDDLSDDSGHETSREKEDLRNIPKEYHSFTVFRHKMKNELPARTSSDHEIRLKEGAKLRYHKAYHLGPSM</sequence>
<organism evidence="2 3">
    <name type="scientific">Podospora fimiseda</name>
    <dbReference type="NCBI Taxonomy" id="252190"/>
    <lineage>
        <taxon>Eukaryota</taxon>
        <taxon>Fungi</taxon>
        <taxon>Dikarya</taxon>
        <taxon>Ascomycota</taxon>
        <taxon>Pezizomycotina</taxon>
        <taxon>Sordariomycetes</taxon>
        <taxon>Sordariomycetidae</taxon>
        <taxon>Sordariales</taxon>
        <taxon>Podosporaceae</taxon>
        <taxon>Podospora</taxon>
    </lineage>
</organism>
<feature type="compositionally biased region" description="Basic and acidic residues" evidence="1">
    <location>
        <begin position="87"/>
        <end position="109"/>
    </location>
</feature>
<name>A0AAN6YN88_9PEZI</name>
<dbReference type="EMBL" id="MU865621">
    <property type="protein sequence ID" value="KAK4220880.1"/>
    <property type="molecule type" value="Genomic_DNA"/>
</dbReference>
<comment type="caution">
    <text evidence="2">The sequence shown here is derived from an EMBL/GenBank/DDBJ whole genome shotgun (WGS) entry which is preliminary data.</text>
</comment>